<accession>A0ABM1EIR9</accession>
<evidence type="ECO:0000313" key="8">
    <source>
        <dbReference type="Proteomes" id="UP000695022"/>
    </source>
</evidence>
<protein>
    <submittedName>
        <fullName evidence="9 10">Zinc finger protein 335-like</fullName>
    </submittedName>
</protein>
<evidence type="ECO:0000256" key="6">
    <source>
        <dbReference type="SAM" id="MobiDB-lite"/>
    </source>
</evidence>
<feature type="region of interest" description="Disordered" evidence="6">
    <location>
        <begin position="659"/>
        <end position="680"/>
    </location>
</feature>
<dbReference type="Gene3D" id="3.30.160.60">
    <property type="entry name" value="Classic Zinc Finger"/>
    <property type="match status" value="8"/>
</dbReference>
<evidence type="ECO:0000256" key="4">
    <source>
        <dbReference type="ARBA" id="ARBA00022833"/>
    </source>
</evidence>
<dbReference type="SUPFAM" id="SSF57667">
    <property type="entry name" value="beta-beta-alpha zinc fingers"/>
    <property type="match status" value="4"/>
</dbReference>
<name>A0ABM1EIR9_PRICU</name>
<feature type="domain" description="C2H2-type" evidence="7">
    <location>
        <begin position="317"/>
        <end position="344"/>
    </location>
</feature>
<feature type="compositionally biased region" description="Basic and acidic residues" evidence="6">
    <location>
        <begin position="549"/>
        <end position="562"/>
    </location>
</feature>
<feature type="domain" description="C2H2-type" evidence="7">
    <location>
        <begin position="457"/>
        <end position="484"/>
    </location>
</feature>
<keyword evidence="2" id="KW-0677">Repeat</keyword>
<feature type="domain" description="C2H2-type" evidence="7">
    <location>
        <begin position="401"/>
        <end position="428"/>
    </location>
</feature>
<evidence type="ECO:0000256" key="5">
    <source>
        <dbReference type="PROSITE-ProRule" id="PRU00042"/>
    </source>
</evidence>
<dbReference type="PANTHER" id="PTHR24409:SF295">
    <property type="entry name" value="AZ2-RELATED"/>
    <property type="match status" value="1"/>
</dbReference>
<feature type="domain" description="C2H2-type" evidence="7">
    <location>
        <begin position="373"/>
        <end position="400"/>
    </location>
</feature>
<dbReference type="GeneID" id="106812674"/>
<organism evidence="8 9">
    <name type="scientific">Priapulus caudatus</name>
    <name type="common">Priapulid worm</name>
    <dbReference type="NCBI Taxonomy" id="37621"/>
    <lineage>
        <taxon>Eukaryota</taxon>
        <taxon>Metazoa</taxon>
        <taxon>Ecdysozoa</taxon>
        <taxon>Scalidophora</taxon>
        <taxon>Priapulida</taxon>
        <taxon>Priapulimorpha</taxon>
        <taxon>Priapulimorphida</taxon>
        <taxon>Priapulidae</taxon>
        <taxon>Priapulus</taxon>
    </lineage>
</organism>
<feature type="region of interest" description="Disordered" evidence="6">
    <location>
        <begin position="206"/>
        <end position="227"/>
    </location>
</feature>
<evidence type="ECO:0000259" key="7">
    <source>
        <dbReference type="PROSITE" id="PS50157"/>
    </source>
</evidence>
<dbReference type="RefSeq" id="XP_014672091.1">
    <property type="nucleotide sequence ID" value="XM_014816605.1"/>
</dbReference>
<dbReference type="InterPro" id="IPR013087">
    <property type="entry name" value="Znf_C2H2_type"/>
</dbReference>
<evidence type="ECO:0000313" key="9">
    <source>
        <dbReference type="RefSeq" id="XP_014672090.1"/>
    </source>
</evidence>
<feature type="domain" description="C2H2-type" evidence="7">
    <location>
        <begin position="485"/>
        <end position="513"/>
    </location>
</feature>
<dbReference type="SMART" id="SM00355">
    <property type="entry name" value="ZnF_C2H2"/>
    <property type="match status" value="8"/>
</dbReference>
<keyword evidence="8" id="KW-1185">Reference proteome</keyword>
<gene>
    <name evidence="9 10" type="primary">LOC106812674</name>
</gene>
<sequence>MREFHLNPGEPPVNGAAWQPEEQTDRDRPVRRRQPPGNILVEAALTMHGRPDVKRAALGNVAADEATAAEMLQLLHERTQGAPAMPHYGGKGSGDVGSRGGGLPVRRRAVPAKFRDYVSKNLNKGTTRQNGDYATFEGDLNGAENNLSFVNRVQDVANNMEASSADNPYSSEHADVGMATAPKRGTKNLYLEVILPSKEEAGRRLRAGGEETAPPAVPQKRRPGRPRKYLFDDNGQLIGVLERTNGQATSAATSAAYRMFADGEEDSAVEQRATRGRRRGRKKGAPCVHACEVCGKTFSQKGNLRTHALVHSTQRPHPCPHCAKAFKSDEALRRHLLTHSEVKPFACSVCDAGFCSAASLEEHEARHTNTRRHRCDVCARRFRQASCLRRHAATHGGAPAYACDTCGRRFTQLDYLRSHTRTHTGERPFACDVCRKAFAHRSDVKRHRLTHFGHKPYVCATCGAAFKDPSSCRRHEREHSNAKPYVCQLCADSFKRAGQLKAHLFKKHFQSDAVTVVKSRDNTLQFIYKDGAAAAAAAGGALTDNGNDPEVRSHHEYPETQRHHTLAPESKVESEESEEQIICIVQDGSDSDPQILLQQQGEEEEDGDVAVATDAQTPGEQDGVTRYVIHVPADAAPPQTNNDAGITQRNACQRVTTLPRVGRQPSTAANTRTTAESNHQVALQPGVRTCDGDLCEAETSVVTLSPLENVTTAVQASPNKVTTPVPCPTEVTALTSYANEVTGTSTPYQYEVASPTPCPNKIATPVDPPPCLNEVATPTAQPPCSIEVTTPTAQPPCLIEVATRTAQPPCLIEVTTPTAQPPCLNEVATLPHASDEDFVNNPDFASQEYYDWLSRFTDACKMAAVPLEAAVFASINQVHKSLSDELAMPCGVVAIRENFRILMGITKDLHAIANAHLDYVMNSLDDTLFS</sequence>
<dbReference type="RefSeq" id="XP_014672090.1">
    <property type="nucleotide sequence ID" value="XM_014816604.1"/>
</dbReference>
<proteinExistence type="predicted"/>
<feature type="domain" description="C2H2-type" evidence="7">
    <location>
        <begin position="429"/>
        <end position="456"/>
    </location>
</feature>
<evidence type="ECO:0000256" key="2">
    <source>
        <dbReference type="ARBA" id="ARBA00022737"/>
    </source>
</evidence>
<dbReference type="Proteomes" id="UP000695022">
    <property type="component" value="Unplaced"/>
</dbReference>
<feature type="domain" description="C2H2-type" evidence="7">
    <location>
        <begin position="345"/>
        <end position="372"/>
    </location>
</feature>
<dbReference type="InterPro" id="IPR036236">
    <property type="entry name" value="Znf_C2H2_sf"/>
</dbReference>
<dbReference type="Pfam" id="PF13894">
    <property type="entry name" value="zf-C2H2_4"/>
    <property type="match status" value="1"/>
</dbReference>
<evidence type="ECO:0000256" key="3">
    <source>
        <dbReference type="ARBA" id="ARBA00022771"/>
    </source>
</evidence>
<dbReference type="Pfam" id="PF00096">
    <property type="entry name" value="zf-C2H2"/>
    <property type="match status" value="3"/>
</dbReference>
<evidence type="ECO:0000313" key="10">
    <source>
        <dbReference type="RefSeq" id="XP_014672091.1"/>
    </source>
</evidence>
<feature type="domain" description="C2H2-type" evidence="7">
    <location>
        <begin position="289"/>
        <end position="316"/>
    </location>
</feature>
<dbReference type="PROSITE" id="PS50157">
    <property type="entry name" value="ZINC_FINGER_C2H2_2"/>
    <property type="match status" value="8"/>
</dbReference>
<keyword evidence="3 5" id="KW-0863">Zinc-finger</keyword>
<reference evidence="9 10" key="1">
    <citation type="submission" date="2025-05" db="UniProtKB">
        <authorList>
            <consortium name="RefSeq"/>
        </authorList>
    </citation>
    <scope>IDENTIFICATION</scope>
</reference>
<feature type="region of interest" description="Disordered" evidence="6">
    <location>
        <begin position="540"/>
        <end position="579"/>
    </location>
</feature>
<feature type="region of interest" description="Disordered" evidence="6">
    <location>
        <begin position="1"/>
        <end position="36"/>
    </location>
</feature>
<keyword evidence="1" id="KW-0479">Metal-binding</keyword>
<evidence type="ECO:0000256" key="1">
    <source>
        <dbReference type="ARBA" id="ARBA00022723"/>
    </source>
</evidence>
<dbReference type="PANTHER" id="PTHR24409">
    <property type="entry name" value="ZINC FINGER PROTEIN 142"/>
    <property type="match status" value="1"/>
</dbReference>
<keyword evidence="4" id="KW-0862">Zinc</keyword>
<feature type="compositionally biased region" description="Polar residues" evidence="6">
    <location>
        <begin position="664"/>
        <end position="680"/>
    </location>
</feature>
<dbReference type="PROSITE" id="PS00028">
    <property type="entry name" value="ZINC_FINGER_C2H2_1"/>
    <property type="match status" value="8"/>
</dbReference>